<dbReference type="InterPro" id="IPR036249">
    <property type="entry name" value="Thioredoxin-like_sf"/>
</dbReference>
<accession>A0A6H1TZ78</accession>
<dbReference type="Pfam" id="PF07845">
    <property type="entry name" value="DUF1636"/>
    <property type="match status" value="1"/>
</dbReference>
<dbReference type="SUPFAM" id="SSF52833">
    <property type="entry name" value="Thioredoxin-like"/>
    <property type="match status" value="1"/>
</dbReference>
<dbReference type="InterPro" id="IPR012863">
    <property type="entry name" value="DUF1636"/>
</dbReference>
<evidence type="ECO:0000313" key="1">
    <source>
        <dbReference type="EMBL" id="QIZ70659.1"/>
    </source>
</evidence>
<evidence type="ECO:0000313" key="2">
    <source>
        <dbReference type="Proteomes" id="UP000500857"/>
    </source>
</evidence>
<dbReference type="CDD" id="cd02980">
    <property type="entry name" value="TRX_Fd_family"/>
    <property type="match status" value="1"/>
</dbReference>
<gene>
    <name evidence="1" type="ORF">HCG48_08770</name>
</gene>
<dbReference type="Gene3D" id="3.40.30.10">
    <property type="entry name" value="Glutaredoxin"/>
    <property type="match status" value="1"/>
</dbReference>
<name>A0A6H1TZ78_9CYAN</name>
<dbReference type="AlphaFoldDB" id="A0A6H1TZ78"/>
<organism evidence="1 2">
    <name type="scientific">Oxynema aestuarii AP17</name>
    <dbReference type="NCBI Taxonomy" id="2064643"/>
    <lineage>
        <taxon>Bacteria</taxon>
        <taxon>Bacillati</taxon>
        <taxon>Cyanobacteriota</taxon>
        <taxon>Cyanophyceae</taxon>
        <taxon>Oscillatoriophycideae</taxon>
        <taxon>Oscillatoriales</taxon>
        <taxon>Oscillatoriaceae</taxon>
        <taxon>Oxynema</taxon>
        <taxon>Oxynema aestuarii</taxon>
    </lineage>
</organism>
<dbReference type="KEGG" id="oxy:HCG48_08770"/>
<dbReference type="EMBL" id="CP051167">
    <property type="protein sequence ID" value="QIZ70659.1"/>
    <property type="molecule type" value="Genomic_DNA"/>
</dbReference>
<protein>
    <submittedName>
        <fullName evidence="1">DUF1636 domain-containing protein</fullName>
    </submittedName>
</protein>
<dbReference type="Proteomes" id="UP000500857">
    <property type="component" value="Chromosome"/>
</dbReference>
<dbReference type="RefSeq" id="WP_168568814.1">
    <property type="nucleotide sequence ID" value="NZ_CP051167.1"/>
</dbReference>
<keyword evidence="2" id="KW-1185">Reference proteome</keyword>
<sequence>MSEVTLFACCLCRFSPEEKSRDDLSGGEHLLARVQAELKARNLQERIAVRPLRCMAACSRGCNVTLAAPGKLTFVLSGLSPTESAVALSEFCEQYVATPEGKVPYRERSAIVREATALILPPLPYSPPQQ</sequence>
<reference evidence="1 2" key="1">
    <citation type="submission" date="2020-04" db="EMBL/GenBank/DDBJ databases">
        <authorList>
            <person name="Basu S."/>
            <person name="Maruthanayagam V."/>
            <person name="Chakraborty S."/>
            <person name="Pramanik A."/>
            <person name="Mukherjee J."/>
            <person name="Brink B."/>
        </authorList>
    </citation>
    <scope>NUCLEOTIDE SEQUENCE [LARGE SCALE GENOMIC DNA]</scope>
    <source>
        <strain evidence="1 2">AP17</strain>
    </source>
</reference>
<proteinExistence type="predicted"/>